<keyword evidence="3 6" id="KW-0812">Transmembrane</keyword>
<keyword evidence="4 6" id="KW-1133">Transmembrane helix</keyword>
<keyword evidence="2" id="KW-1003">Cell membrane</keyword>
<evidence type="ECO:0000256" key="5">
    <source>
        <dbReference type="ARBA" id="ARBA00023136"/>
    </source>
</evidence>
<comment type="subcellular location">
    <subcellularLocation>
        <location evidence="1">Cell membrane</location>
        <topology evidence="1">Multi-pass membrane protein</topology>
    </subcellularLocation>
</comment>
<dbReference type="InterPro" id="IPR051258">
    <property type="entry name" value="Diverse_Substrate_Transporter"/>
</dbReference>
<dbReference type="GO" id="GO:0005886">
    <property type="term" value="C:plasma membrane"/>
    <property type="evidence" value="ECO:0007669"/>
    <property type="project" value="UniProtKB-SubCell"/>
</dbReference>
<evidence type="ECO:0000256" key="3">
    <source>
        <dbReference type="ARBA" id="ARBA00022692"/>
    </source>
</evidence>
<evidence type="ECO:0000256" key="2">
    <source>
        <dbReference type="ARBA" id="ARBA00022475"/>
    </source>
</evidence>
<reference evidence="9" key="1">
    <citation type="submission" date="2018-05" db="EMBL/GenBank/DDBJ databases">
        <title>Leptospira yasudae sp. nov. and Leptospira stimsonii sp. nov., two pathogenic species of the genus Leptospira isolated from environmental sources.</title>
        <authorList>
            <person name="Casanovas-Massana A."/>
            <person name="Hamond C."/>
            <person name="Santos L.A."/>
            <person name="Hacker K.P."/>
            <person name="Balassiano I."/>
            <person name="Medeiros M.A."/>
            <person name="Reis M.G."/>
            <person name="Ko A.I."/>
            <person name="Wunder E.A."/>
        </authorList>
    </citation>
    <scope>NUCLEOTIDE SEQUENCE [LARGE SCALE GENOMIC DNA]</scope>
    <source>
        <strain evidence="9">Yale</strain>
    </source>
</reference>
<feature type="transmembrane region" description="Helical" evidence="6">
    <location>
        <begin position="12"/>
        <end position="31"/>
    </location>
</feature>
<feature type="domain" description="EamA" evidence="7">
    <location>
        <begin position="151"/>
        <end position="288"/>
    </location>
</feature>
<feature type="domain" description="EamA" evidence="7">
    <location>
        <begin position="13"/>
        <end position="137"/>
    </location>
</feature>
<accession>A0A396YMK1</accession>
<feature type="transmembrane region" description="Helical" evidence="6">
    <location>
        <begin position="68"/>
        <end position="86"/>
    </location>
</feature>
<dbReference type="AlphaFoldDB" id="A0A396YMK1"/>
<dbReference type="Pfam" id="PF00892">
    <property type="entry name" value="EamA"/>
    <property type="match status" value="2"/>
</dbReference>
<protein>
    <submittedName>
        <fullName evidence="8">Permease</fullName>
    </submittedName>
</protein>
<feature type="transmembrane region" description="Helical" evidence="6">
    <location>
        <begin position="217"/>
        <end position="236"/>
    </location>
</feature>
<keyword evidence="5 6" id="KW-0472">Membrane</keyword>
<dbReference type="RefSeq" id="WP_118970839.1">
    <property type="nucleotide sequence ID" value="NZ_QHCT01000013.1"/>
</dbReference>
<sequence length="303" mass="33342">MKLSGKFINETALVFCTLIWGGTFTMTIFGLRDTSPSVFLALRFAIASLIFLPFAWKEFRKGKFWYPGAFFLGMFLFLGFACETVGLKTTTATKSSFLIGTLVVITPFLEAVLKRRIPSKGNLAGATVVFAGICLIFMGESGKEGSLQIQKGDWITLGGALFFSLYIIQMDRVSSQTPIAISVFYQSFVAGLFAFVSVIFFHITGLEELKFDLNSRLIPGVLYNALLASVLTTFLQTKFQRFVSPTRVGIIFSLEPVFSTIIAYFLLGETSGPIRILGCSFVFGGLVLAELIGKDRGEEREGI</sequence>
<dbReference type="SUPFAM" id="SSF103481">
    <property type="entry name" value="Multidrug resistance efflux transporter EmrE"/>
    <property type="match status" value="2"/>
</dbReference>
<feature type="transmembrane region" description="Helical" evidence="6">
    <location>
        <begin position="151"/>
        <end position="168"/>
    </location>
</feature>
<dbReference type="InterPro" id="IPR000620">
    <property type="entry name" value="EamA_dom"/>
</dbReference>
<evidence type="ECO:0000256" key="1">
    <source>
        <dbReference type="ARBA" id="ARBA00004651"/>
    </source>
</evidence>
<dbReference type="EMBL" id="QHCT01000013">
    <property type="protein sequence ID" value="RHX84359.1"/>
    <property type="molecule type" value="Genomic_DNA"/>
</dbReference>
<evidence type="ECO:0000256" key="4">
    <source>
        <dbReference type="ARBA" id="ARBA00022989"/>
    </source>
</evidence>
<evidence type="ECO:0000259" key="7">
    <source>
        <dbReference type="Pfam" id="PF00892"/>
    </source>
</evidence>
<gene>
    <name evidence="8" type="ORF">DLM75_22910</name>
</gene>
<proteinExistence type="predicted"/>
<evidence type="ECO:0000313" key="8">
    <source>
        <dbReference type="EMBL" id="RHX84359.1"/>
    </source>
</evidence>
<name>A0A396YMK1_9LEPT</name>
<evidence type="ECO:0000256" key="6">
    <source>
        <dbReference type="SAM" id="Phobius"/>
    </source>
</evidence>
<dbReference type="InterPro" id="IPR037185">
    <property type="entry name" value="EmrE-like"/>
</dbReference>
<feature type="transmembrane region" description="Helical" evidence="6">
    <location>
        <begin position="248"/>
        <end position="267"/>
    </location>
</feature>
<evidence type="ECO:0000313" key="9">
    <source>
        <dbReference type="Proteomes" id="UP000265798"/>
    </source>
</evidence>
<dbReference type="Proteomes" id="UP000265798">
    <property type="component" value="Unassembled WGS sequence"/>
</dbReference>
<feature type="transmembrane region" description="Helical" evidence="6">
    <location>
        <begin position="180"/>
        <end position="205"/>
    </location>
</feature>
<dbReference type="OrthoDB" id="9804865at2"/>
<comment type="caution">
    <text evidence="8">The sequence shown here is derived from an EMBL/GenBank/DDBJ whole genome shotgun (WGS) entry which is preliminary data.</text>
</comment>
<feature type="transmembrane region" description="Helical" evidence="6">
    <location>
        <begin position="273"/>
        <end position="293"/>
    </location>
</feature>
<dbReference type="PANTHER" id="PTHR42920">
    <property type="entry name" value="OS03G0707200 PROTEIN-RELATED"/>
    <property type="match status" value="1"/>
</dbReference>
<feature type="transmembrane region" description="Helical" evidence="6">
    <location>
        <begin position="37"/>
        <end position="56"/>
    </location>
</feature>
<feature type="transmembrane region" description="Helical" evidence="6">
    <location>
        <begin position="92"/>
        <end position="109"/>
    </location>
</feature>
<feature type="transmembrane region" description="Helical" evidence="6">
    <location>
        <begin position="121"/>
        <end position="139"/>
    </location>
</feature>
<organism evidence="8 9">
    <name type="scientific">Leptospira stimsonii</name>
    <dbReference type="NCBI Taxonomy" id="2202203"/>
    <lineage>
        <taxon>Bacteria</taxon>
        <taxon>Pseudomonadati</taxon>
        <taxon>Spirochaetota</taxon>
        <taxon>Spirochaetia</taxon>
        <taxon>Leptospirales</taxon>
        <taxon>Leptospiraceae</taxon>
        <taxon>Leptospira</taxon>
    </lineage>
</organism>
<dbReference type="PANTHER" id="PTHR42920:SF5">
    <property type="entry name" value="EAMA DOMAIN-CONTAINING PROTEIN"/>
    <property type="match status" value="1"/>
</dbReference>